<keyword evidence="2" id="KW-0472">Membrane</keyword>
<dbReference type="Proteomes" id="UP000269669">
    <property type="component" value="Unassembled WGS sequence"/>
</dbReference>
<dbReference type="AlphaFoldDB" id="A0A3R9QDK3"/>
<reference evidence="3 4" key="1">
    <citation type="submission" date="2018-12" db="EMBL/GenBank/DDBJ databases">
        <title>Sequencing of bacterial isolates from soil warming experiment in Harvard Forest, Massachusetts, USA.</title>
        <authorList>
            <person name="Deangelis K."/>
        </authorList>
    </citation>
    <scope>NUCLEOTIDE SEQUENCE [LARGE SCALE GENOMIC DNA]</scope>
    <source>
        <strain evidence="3 4">EB153</strain>
    </source>
</reference>
<feature type="compositionally biased region" description="Basic and acidic residues" evidence="1">
    <location>
        <begin position="1"/>
        <end position="17"/>
    </location>
</feature>
<keyword evidence="4" id="KW-1185">Reference proteome</keyword>
<keyword evidence="2" id="KW-1133">Transmembrane helix</keyword>
<protein>
    <submittedName>
        <fullName evidence="3">Uncharacterized protein</fullName>
    </submittedName>
</protein>
<evidence type="ECO:0000256" key="2">
    <source>
        <dbReference type="SAM" id="Phobius"/>
    </source>
</evidence>
<organism evidence="3 4">
    <name type="scientific">Edaphobacter aggregans</name>
    <dbReference type="NCBI Taxonomy" id="570835"/>
    <lineage>
        <taxon>Bacteria</taxon>
        <taxon>Pseudomonadati</taxon>
        <taxon>Acidobacteriota</taxon>
        <taxon>Terriglobia</taxon>
        <taxon>Terriglobales</taxon>
        <taxon>Acidobacteriaceae</taxon>
        <taxon>Edaphobacter</taxon>
    </lineage>
</organism>
<dbReference type="EMBL" id="RSDW01000001">
    <property type="protein sequence ID" value="RSL19095.1"/>
    <property type="molecule type" value="Genomic_DNA"/>
</dbReference>
<name>A0A3R9QDK3_9BACT</name>
<keyword evidence="2" id="KW-0812">Transmembrane</keyword>
<sequence length="81" mass="8696">MKKDAKEKVNSQRRDDPGISAERFTCGVTGDDVCTIVGICVALLIVSAGLAAAYIFCVRLLILLVTVSAFLLLHFSPLTAR</sequence>
<feature type="transmembrane region" description="Helical" evidence="2">
    <location>
        <begin position="61"/>
        <end position="80"/>
    </location>
</feature>
<evidence type="ECO:0000256" key="1">
    <source>
        <dbReference type="SAM" id="MobiDB-lite"/>
    </source>
</evidence>
<proteinExistence type="predicted"/>
<evidence type="ECO:0000313" key="4">
    <source>
        <dbReference type="Proteomes" id="UP000269669"/>
    </source>
</evidence>
<evidence type="ECO:0000313" key="3">
    <source>
        <dbReference type="EMBL" id="RSL19095.1"/>
    </source>
</evidence>
<feature type="region of interest" description="Disordered" evidence="1">
    <location>
        <begin position="1"/>
        <end position="20"/>
    </location>
</feature>
<gene>
    <name evidence="3" type="ORF">EDE15_4723</name>
</gene>
<accession>A0A3R9QDK3</accession>
<feature type="transmembrane region" description="Helical" evidence="2">
    <location>
        <begin position="33"/>
        <end position="55"/>
    </location>
</feature>
<comment type="caution">
    <text evidence="3">The sequence shown here is derived from an EMBL/GenBank/DDBJ whole genome shotgun (WGS) entry which is preliminary data.</text>
</comment>